<dbReference type="PANTHER" id="PTHR34040">
    <property type="entry name" value="FLAGELLAR BIOSYNTHETIC PROTEIN FLIQ"/>
    <property type="match status" value="1"/>
</dbReference>
<dbReference type="RefSeq" id="WP_045095936.1">
    <property type="nucleotide sequence ID" value="NZ_LN614827.1"/>
</dbReference>
<evidence type="ECO:0000256" key="2">
    <source>
        <dbReference type="ARBA" id="ARBA00006156"/>
    </source>
</evidence>
<dbReference type="Proteomes" id="UP000032430">
    <property type="component" value="Chromosome I"/>
</dbReference>
<sequence>MSNDLAIYLSKQLLWHALFIASPIILVSLITGLIISILQTVTQIQDSTLNFVPKILAVVLMLMLCGEWMLHSLMEFAQGILLNIPRTVRP</sequence>
<keyword evidence="10" id="KW-0282">Flagellum</keyword>
<dbReference type="Pfam" id="PF01313">
    <property type="entry name" value="Bac_export_3"/>
    <property type="match status" value="1"/>
</dbReference>
<dbReference type="OrthoDB" id="9806440at2"/>
<evidence type="ECO:0000256" key="8">
    <source>
        <dbReference type="ARBA" id="ARBA00023143"/>
    </source>
</evidence>
<dbReference type="GO" id="GO:0005886">
    <property type="term" value="C:plasma membrane"/>
    <property type="evidence" value="ECO:0007669"/>
    <property type="project" value="UniProtKB-SubCell"/>
</dbReference>
<comment type="subcellular location">
    <subcellularLocation>
        <location evidence="1 9">Cell membrane</location>
        <topology evidence="1">Multi-pass membrane protein</topology>
    </subcellularLocation>
    <subcellularLocation>
        <location evidence="9">Bacterial flagellum basal body</location>
    </subcellularLocation>
</comment>
<feature type="transmembrane region" description="Helical" evidence="9">
    <location>
        <begin position="12"/>
        <end position="39"/>
    </location>
</feature>
<dbReference type="PIRSF" id="PIRSF004669">
    <property type="entry name" value="FliQ"/>
    <property type="match status" value="1"/>
</dbReference>
<reference evidence="11" key="1">
    <citation type="submission" date="2014-09" db="EMBL/GenBank/DDBJ databases">
        <authorList>
            <person name="Gomez-Valero L."/>
        </authorList>
    </citation>
    <scope>NUCLEOTIDE SEQUENCE [LARGE SCALE GENOMIC DNA]</scope>
    <source>
        <strain evidence="11">ATCC700992</strain>
    </source>
</reference>
<dbReference type="GO" id="GO:0009306">
    <property type="term" value="P:protein secretion"/>
    <property type="evidence" value="ECO:0007669"/>
    <property type="project" value="InterPro"/>
</dbReference>
<dbReference type="InterPro" id="IPR006305">
    <property type="entry name" value="FliQ"/>
</dbReference>
<keyword evidence="10" id="KW-0966">Cell projection</keyword>
<dbReference type="STRING" id="1212491.LFA_2047"/>
<dbReference type="AlphaFoldDB" id="A0A098G4N8"/>
<dbReference type="GO" id="GO:0044780">
    <property type="term" value="P:bacterial-type flagellum assembly"/>
    <property type="evidence" value="ECO:0007669"/>
    <property type="project" value="InterPro"/>
</dbReference>
<dbReference type="GO" id="GO:0009425">
    <property type="term" value="C:bacterial-type flagellum basal body"/>
    <property type="evidence" value="ECO:0007669"/>
    <property type="project" value="UniProtKB-SubCell"/>
</dbReference>
<organism evidence="10 11">
    <name type="scientific">Legionella fallonii LLAP-10</name>
    <dbReference type="NCBI Taxonomy" id="1212491"/>
    <lineage>
        <taxon>Bacteria</taxon>
        <taxon>Pseudomonadati</taxon>
        <taxon>Pseudomonadota</taxon>
        <taxon>Gammaproteobacteria</taxon>
        <taxon>Legionellales</taxon>
        <taxon>Legionellaceae</taxon>
        <taxon>Legionella</taxon>
    </lineage>
</organism>
<dbReference type="NCBIfam" id="TIGR01402">
    <property type="entry name" value="fliQ"/>
    <property type="match status" value="1"/>
</dbReference>
<comment type="function">
    <text evidence="9">Role in flagellar biosynthesis.</text>
</comment>
<dbReference type="PRINTS" id="PR00952">
    <property type="entry name" value="TYPE3IMQPROT"/>
</dbReference>
<keyword evidence="10" id="KW-0969">Cilium</keyword>
<gene>
    <name evidence="9 10" type="primary">fliQ</name>
    <name evidence="10" type="ORF">LFA_2047</name>
</gene>
<keyword evidence="11" id="KW-1185">Reference proteome</keyword>
<evidence type="ECO:0000256" key="9">
    <source>
        <dbReference type="RuleBase" id="RU364090"/>
    </source>
</evidence>
<evidence type="ECO:0000313" key="10">
    <source>
        <dbReference type="EMBL" id="CEG57432.1"/>
    </source>
</evidence>
<dbReference type="KEGG" id="lfa:LFA_2047"/>
<dbReference type="EMBL" id="LN614827">
    <property type="protein sequence ID" value="CEG57432.1"/>
    <property type="molecule type" value="Genomic_DNA"/>
</dbReference>
<keyword evidence="7 9" id="KW-0472">Membrane</keyword>
<comment type="similarity">
    <text evidence="2 9">Belongs to the FliQ/MopD/SpaQ family.</text>
</comment>
<evidence type="ECO:0000256" key="7">
    <source>
        <dbReference type="ARBA" id="ARBA00023136"/>
    </source>
</evidence>
<evidence type="ECO:0000256" key="3">
    <source>
        <dbReference type="ARBA" id="ARBA00021718"/>
    </source>
</evidence>
<dbReference type="HOGENOM" id="CLU_164516_2_0_6"/>
<evidence type="ECO:0000256" key="6">
    <source>
        <dbReference type="ARBA" id="ARBA00022989"/>
    </source>
</evidence>
<feature type="transmembrane region" description="Helical" evidence="9">
    <location>
        <begin position="51"/>
        <end position="70"/>
    </location>
</feature>
<evidence type="ECO:0000256" key="5">
    <source>
        <dbReference type="ARBA" id="ARBA00022692"/>
    </source>
</evidence>
<keyword evidence="6 9" id="KW-1133">Transmembrane helix</keyword>
<proteinExistence type="inferred from homology"/>
<accession>A0A098G4N8</accession>
<protein>
    <recommendedName>
        <fullName evidence="3 9">Flagellar biosynthetic protein FliQ</fullName>
    </recommendedName>
</protein>
<evidence type="ECO:0000256" key="1">
    <source>
        <dbReference type="ARBA" id="ARBA00004651"/>
    </source>
</evidence>
<evidence type="ECO:0000313" key="11">
    <source>
        <dbReference type="Proteomes" id="UP000032430"/>
    </source>
</evidence>
<name>A0A098G4N8_9GAMM</name>
<keyword evidence="8 9" id="KW-0975">Bacterial flagellum</keyword>
<keyword evidence="4 9" id="KW-1003">Cell membrane</keyword>
<dbReference type="PANTHER" id="PTHR34040:SF2">
    <property type="entry name" value="FLAGELLAR BIOSYNTHETIC PROTEIN FLIQ"/>
    <property type="match status" value="1"/>
</dbReference>
<dbReference type="InterPro" id="IPR002191">
    <property type="entry name" value="Bac_export_3"/>
</dbReference>
<evidence type="ECO:0000256" key="4">
    <source>
        <dbReference type="ARBA" id="ARBA00022475"/>
    </source>
</evidence>
<keyword evidence="5 9" id="KW-0812">Transmembrane</keyword>